<accession>A0AAX6E2F1</accession>
<feature type="region of interest" description="Disordered" evidence="1">
    <location>
        <begin position="1"/>
        <end position="78"/>
    </location>
</feature>
<evidence type="ECO:0000256" key="1">
    <source>
        <dbReference type="SAM" id="MobiDB-lite"/>
    </source>
</evidence>
<evidence type="ECO:0000313" key="2">
    <source>
        <dbReference type="EMBL" id="KAJ6798272.1"/>
    </source>
</evidence>
<protein>
    <submittedName>
        <fullName evidence="2">UDP-glycosyltransferase 73C5-like</fullName>
    </submittedName>
</protein>
<name>A0AAX6E2F1_IRIPA</name>
<feature type="compositionally biased region" description="Low complexity" evidence="1">
    <location>
        <begin position="8"/>
        <end position="26"/>
    </location>
</feature>
<evidence type="ECO:0000313" key="3">
    <source>
        <dbReference type="Proteomes" id="UP001140949"/>
    </source>
</evidence>
<comment type="caution">
    <text evidence="2">The sequence shown here is derived from an EMBL/GenBank/DDBJ whole genome shotgun (WGS) entry which is preliminary data.</text>
</comment>
<dbReference type="EMBL" id="JANAVB010040416">
    <property type="protein sequence ID" value="KAJ6798272.1"/>
    <property type="molecule type" value="Genomic_DNA"/>
</dbReference>
<dbReference type="AlphaFoldDB" id="A0AAX6E2F1"/>
<reference evidence="2" key="2">
    <citation type="submission" date="2023-04" db="EMBL/GenBank/DDBJ databases">
        <authorList>
            <person name="Bruccoleri R.E."/>
            <person name="Oakeley E.J."/>
            <person name="Faust A.-M."/>
            <person name="Dessus-Babus S."/>
            <person name="Altorfer M."/>
            <person name="Burckhardt D."/>
            <person name="Oertli M."/>
            <person name="Naumann U."/>
            <person name="Petersen F."/>
            <person name="Wong J."/>
        </authorList>
    </citation>
    <scope>NUCLEOTIDE SEQUENCE</scope>
    <source>
        <strain evidence="2">GSM-AAB239-AS_SAM_17_03QT</strain>
        <tissue evidence="2">Leaf</tissue>
    </source>
</reference>
<keyword evidence="3" id="KW-1185">Reference proteome</keyword>
<feature type="compositionally biased region" description="Low complexity" evidence="1">
    <location>
        <begin position="66"/>
        <end position="78"/>
    </location>
</feature>
<reference evidence="2" key="1">
    <citation type="journal article" date="2023" name="GigaByte">
        <title>Genome assembly of the bearded iris, Iris pallida Lam.</title>
        <authorList>
            <person name="Bruccoleri R.E."/>
            <person name="Oakeley E.J."/>
            <person name="Faust A.M.E."/>
            <person name="Altorfer M."/>
            <person name="Dessus-Babus S."/>
            <person name="Burckhardt D."/>
            <person name="Oertli M."/>
            <person name="Naumann U."/>
            <person name="Petersen F."/>
            <person name="Wong J."/>
        </authorList>
    </citation>
    <scope>NUCLEOTIDE SEQUENCE</scope>
    <source>
        <strain evidence="2">GSM-AAB239-AS_SAM_17_03QT</strain>
    </source>
</reference>
<organism evidence="2 3">
    <name type="scientific">Iris pallida</name>
    <name type="common">Sweet iris</name>
    <dbReference type="NCBI Taxonomy" id="29817"/>
    <lineage>
        <taxon>Eukaryota</taxon>
        <taxon>Viridiplantae</taxon>
        <taxon>Streptophyta</taxon>
        <taxon>Embryophyta</taxon>
        <taxon>Tracheophyta</taxon>
        <taxon>Spermatophyta</taxon>
        <taxon>Magnoliopsida</taxon>
        <taxon>Liliopsida</taxon>
        <taxon>Asparagales</taxon>
        <taxon>Iridaceae</taxon>
        <taxon>Iridoideae</taxon>
        <taxon>Irideae</taxon>
        <taxon>Iris</taxon>
    </lineage>
</organism>
<proteinExistence type="predicted"/>
<gene>
    <name evidence="2" type="ORF">M6B38_212865</name>
</gene>
<dbReference type="Proteomes" id="UP001140949">
    <property type="component" value="Unassembled WGS sequence"/>
</dbReference>
<sequence>MPLAPVLSSNPSDSHSSTSGHRLSASLITQMNGLPDDSSPRPISITCRGCVRTRLPKLTKRTDPGSIPSSHLDTSSSSTEDAFPLAALLAASLLQRDSGPTGRTAFPVASA</sequence>